<reference evidence="1 2" key="1">
    <citation type="submission" date="2023-08" db="EMBL/GenBank/DDBJ databases">
        <title>Black Yeasts Isolated from many extreme environments.</title>
        <authorList>
            <person name="Coleine C."/>
            <person name="Stajich J.E."/>
            <person name="Selbmann L."/>
        </authorList>
    </citation>
    <scope>NUCLEOTIDE SEQUENCE [LARGE SCALE GENOMIC DNA]</scope>
    <source>
        <strain evidence="1 2">CCFEE 5935</strain>
    </source>
</reference>
<gene>
    <name evidence="1" type="ORF">LTR77_006802</name>
</gene>
<keyword evidence="2" id="KW-1185">Reference proteome</keyword>
<proteinExistence type="predicted"/>
<protein>
    <submittedName>
        <fullName evidence="1">Uncharacterized protein</fullName>
    </submittedName>
</protein>
<dbReference type="Proteomes" id="UP001337655">
    <property type="component" value="Unassembled WGS sequence"/>
</dbReference>
<dbReference type="RefSeq" id="XP_064657843.1">
    <property type="nucleotide sequence ID" value="XM_064804042.1"/>
</dbReference>
<accession>A0AAV9P9M5</accession>
<dbReference type="EMBL" id="JAVRRT010000010">
    <property type="protein sequence ID" value="KAK5168233.1"/>
    <property type="molecule type" value="Genomic_DNA"/>
</dbReference>
<comment type="caution">
    <text evidence="1">The sequence shown here is derived from an EMBL/GenBank/DDBJ whole genome shotgun (WGS) entry which is preliminary data.</text>
</comment>
<dbReference type="AlphaFoldDB" id="A0AAV9P9M5"/>
<evidence type="ECO:0000313" key="1">
    <source>
        <dbReference type="EMBL" id="KAK5168233.1"/>
    </source>
</evidence>
<name>A0AAV9P9M5_9PEZI</name>
<sequence>MALKATSAHETRFSIALPRQAAARAVPTRELENEADNDFKNKPERFAVMLHHFLARRGKPQIPSPHAWTKYRNLTGGPNLRRSNELYCRRPNLGLEPSLLELRVK</sequence>
<evidence type="ECO:0000313" key="2">
    <source>
        <dbReference type="Proteomes" id="UP001337655"/>
    </source>
</evidence>
<organism evidence="1 2">
    <name type="scientific">Saxophila tyrrhenica</name>
    <dbReference type="NCBI Taxonomy" id="1690608"/>
    <lineage>
        <taxon>Eukaryota</taxon>
        <taxon>Fungi</taxon>
        <taxon>Dikarya</taxon>
        <taxon>Ascomycota</taxon>
        <taxon>Pezizomycotina</taxon>
        <taxon>Dothideomycetes</taxon>
        <taxon>Dothideomycetidae</taxon>
        <taxon>Mycosphaerellales</taxon>
        <taxon>Extremaceae</taxon>
        <taxon>Saxophila</taxon>
    </lineage>
</organism>
<dbReference type="GeneID" id="89928141"/>